<evidence type="ECO:0000313" key="2">
    <source>
        <dbReference type="Proteomes" id="UP001165960"/>
    </source>
</evidence>
<protein>
    <submittedName>
        <fullName evidence="1">Uncharacterized protein</fullName>
    </submittedName>
</protein>
<dbReference type="Proteomes" id="UP001165960">
    <property type="component" value="Unassembled WGS sequence"/>
</dbReference>
<accession>A0ACC2SRS0</accession>
<reference evidence="1" key="1">
    <citation type="submission" date="2022-04" db="EMBL/GenBank/DDBJ databases">
        <title>Genome of the entomopathogenic fungus Entomophthora muscae.</title>
        <authorList>
            <person name="Elya C."/>
            <person name="Lovett B.R."/>
            <person name="Lee E."/>
            <person name="Macias A.M."/>
            <person name="Hajek A.E."/>
            <person name="De Bivort B.L."/>
            <person name="Kasson M.T."/>
            <person name="De Fine Licht H.H."/>
            <person name="Stajich J.E."/>
        </authorList>
    </citation>
    <scope>NUCLEOTIDE SEQUENCE</scope>
    <source>
        <strain evidence="1">Berkeley</strain>
    </source>
</reference>
<keyword evidence="2" id="KW-1185">Reference proteome</keyword>
<comment type="caution">
    <text evidence="1">The sequence shown here is derived from an EMBL/GenBank/DDBJ whole genome shotgun (WGS) entry which is preliminary data.</text>
</comment>
<name>A0ACC2SRS0_9FUNG</name>
<gene>
    <name evidence="1" type="ORF">DSO57_1024919</name>
</gene>
<dbReference type="EMBL" id="QTSX02004397">
    <property type="protein sequence ID" value="KAJ9064962.1"/>
    <property type="molecule type" value="Genomic_DNA"/>
</dbReference>
<organism evidence="1 2">
    <name type="scientific">Entomophthora muscae</name>
    <dbReference type="NCBI Taxonomy" id="34485"/>
    <lineage>
        <taxon>Eukaryota</taxon>
        <taxon>Fungi</taxon>
        <taxon>Fungi incertae sedis</taxon>
        <taxon>Zoopagomycota</taxon>
        <taxon>Entomophthoromycotina</taxon>
        <taxon>Entomophthoromycetes</taxon>
        <taxon>Entomophthorales</taxon>
        <taxon>Entomophthoraceae</taxon>
        <taxon>Entomophthora</taxon>
    </lineage>
</organism>
<sequence length="691" mass="77291">MAFQTYQFGSSNMPLLEELKGETVLSLAQRSPKQLSDLCIARGLNSQGTVHEIAARLVDWKKAVGHGPAPATPTLEDSEFDCLEQPSFDPRVQWPEDEESIIGLGHLSLTFPSRPSEMGLVKNSELTTPSSTPSTSYHSIAAQVDPHDNTKVEEETFDFTKFQSPHPKRGASPRQTPPTNPNAVIYPRPPNIPISPLQPGGPPRRRPSEPSNYIRPPIGINSPHQGPYPKTPHPCPNRPIQNGADLANRSPLNHPLNPQANLQMNPQINPKMKSPIKPQIHYQPSHPINPTHQQSRTTNNHTNQQPNLFANHPLNRKPSPKQRAEPSGETLFQSLLGAPQGESLPSEHTPLGLPNPAPEKDLPFGSFVGIEDAVCLEPITVTTDWAATPEPSPKPKQYDPTKPLAKDQLEEFLLQGPGQDLVQIKFSDLEFGRKLGSGGYKECYAGTFKGEPVAIGELKVTEFTPADFQEIKNEIDVLKQLWHENVVRFIGVTKGPSKLSIVTELCHRGDLYDHMRKTPKPPLQRQLGLMHDISLGVSYLHTRRPSIIHRDLKSMNILLNDEYKAKINDFGLARIRTRVKSLAHTQCGTPNWQAPEMWEKKPSYTEKVDVYALGLIFWEIMQWSVEPYPYWNVPENNLVAEVGSKGLRPSLQNLAGYPQELIDLVIRMWDHDPKKRPSMGVVIEELAQYLD</sequence>
<evidence type="ECO:0000313" key="1">
    <source>
        <dbReference type="EMBL" id="KAJ9064962.1"/>
    </source>
</evidence>
<proteinExistence type="predicted"/>